<dbReference type="EMBL" id="JYDL01000049">
    <property type="protein sequence ID" value="KRX20429.1"/>
    <property type="molecule type" value="Genomic_DNA"/>
</dbReference>
<comment type="caution">
    <text evidence="2">The sequence shown here is derived from an EMBL/GenBank/DDBJ whole genome shotgun (WGS) entry which is preliminary data.</text>
</comment>
<gene>
    <name evidence="2" type="ORF">T07_7650</name>
</gene>
<feature type="compositionally biased region" description="Basic and acidic residues" evidence="1">
    <location>
        <begin position="99"/>
        <end position="109"/>
    </location>
</feature>
<feature type="compositionally biased region" description="Polar residues" evidence="1">
    <location>
        <begin position="79"/>
        <end position="98"/>
    </location>
</feature>
<sequence length="109" mass="11640">MYESVGGSVSLRCSGSKACQASLTGAGREWTVGLGSSWPTMSKCGQSRRRSIELNASGSSNATNTRSFLRQEAIRGTYSVDSSKQRVNTYTGTSNSTRTNDKSNGKDLD</sequence>
<keyword evidence="3" id="KW-1185">Reference proteome</keyword>
<name>A0A0V0S0X1_9BILA</name>
<feature type="compositionally biased region" description="Polar residues" evidence="1">
    <location>
        <begin position="54"/>
        <end position="68"/>
    </location>
</feature>
<organism evidence="2 3">
    <name type="scientific">Trichinella nelsoni</name>
    <dbReference type="NCBI Taxonomy" id="6336"/>
    <lineage>
        <taxon>Eukaryota</taxon>
        <taxon>Metazoa</taxon>
        <taxon>Ecdysozoa</taxon>
        <taxon>Nematoda</taxon>
        <taxon>Enoplea</taxon>
        <taxon>Dorylaimia</taxon>
        <taxon>Trichinellida</taxon>
        <taxon>Trichinellidae</taxon>
        <taxon>Trichinella</taxon>
    </lineage>
</organism>
<reference evidence="2 3" key="1">
    <citation type="submission" date="2015-01" db="EMBL/GenBank/DDBJ databases">
        <title>Evolution of Trichinella species and genotypes.</title>
        <authorList>
            <person name="Korhonen P.K."/>
            <person name="Edoardo P."/>
            <person name="Giuseppe L.R."/>
            <person name="Gasser R.B."/>
        </authorList>
    </citation>
    <scope>NUCLEOTIDE SEQUENCE [LARGE SCALE GENOMIC DNA]</scope>
    <source>
        <strain evidence="2">ISS37</strain>
    </source>
</reference>
<evidence type="ECO:0000256" key="1">
    <source>
        <dbReference type="SAM" id="MobiDB-lite"/>
    </source>
</evidence>
<dbReference type="AlphaFoldDB" id="A0A0V0S0X1"/>
<proteinExistence type="predicted"/>
<evidence type="ECO:0000313" key="2">
    <source>
        <dbReference type="EMBL" id="KRX20429.1"/>
    </source>
</evidence>
<dbReference type="OrthoDB" id="10323019at2759"/>
<protein>
    <submittedName>
        <fullName evidence="2">Uncharacterized protein</fullName>
    </submittedName>
</protein>
<evidence type="ECO:0000313" key="3">
    <source>
        <dbReference type="Proteomes" id="UP000054630"/>
    </source>
</evidence>
<dbReference type="Proteomes" id="UP000054630">
    <property type="component" value="Unassembled WGS sequence"/>
</dbReference>
<accession>A0A0V0S0X1</accession>
<feature type="region of interest" description="Disordered" evidence="1">
    <location>
        <begin position="41"/>
        <end position="109"/>
    </location>
</feature>